<evidence type="ECO:0008006" key="10">
    <source>
        <dbReference type="Google" id="ProtNLM"/>
    </source>
</evidence>
<dbReference type="AlphaFoldDB" id="A0A8S3Q149"/>
<dbReference type="Proteomes" id="UP000683360">
    <property type="component" value="Unassembled WGS sequence"/>
</dbReference>
<evidence type="ECO:0000256" key="3">
    <source>
        <dbReference type="PROSITE-ProRule" id="PRU00023"/>
    </source>
</evidence>
<comment type="caution">
    <text evidence="8">The sequence shown here is derived from an EMBL/GenBank/DDBJ whole genome shotgun (WGS) entry which is preliminary data.</text>
</comment>
<reference evidence="8" key="1">
    <citation type="submission" date="2021-03" db="EMBL/GenBank/DDBJ databases">
        <authorList>
            <person name="Bekaert M."/>
        </authorList>
    </citation>
    <scope>NUCLEOTIDE SEQUENCE</scope>
</reference>
<keyword evidence="2 3" id="KW-0040">ANK repeat</keyword>
<dbReference type="PROSITE" id="PS50088">
    <property type="entry name" value="ANK_REPEAT"/>
    <property type="match status" value="1"/>
</dbReference>
<dbReference type="InterPro" id="IPR036770">
    <property type="entry name" value="Ankyrin_rpt-contain_sf"/>
</dbReference>
<keyword evidence="1" id="KW-0677">Repeat</keyword>
<evidence type="ECO:0000313" key="8">
    <source>
        <dbReference type="EMBL" id="CAG2190092.1"/>
    </source>
</evidence>
<dbReference type="PANTHER" id="PTHR24198:SF165">
    <property type="entry name" value="ANKYRIN REPEAT-CONTAINING PROTEIN-RELATED"/>
    <property type="match status" value="1"/>
</dbReference>
<accession>A0A8S3Q149</accession>
<keyword evidence="5" id="KW-0812">Transmembrane</keyword>
<feature type="coiled-coil region" evidence="4">
    <location>
        <begin position="193"/>
        <end position="227"/>
    </location>
</feature>
<dbReference type="SUPFAM" id="SSF48403">
    <property type="entry name" value="Ankyrin repeat"/>
    <property type="match status" value="1"/>
</dbReference>
<keyword evidence="5" id="KW-0472">Membrane</keyword>
<name>A0A8S3Q149_MYTED</name>
<dbReference type="PROSITE" id="PS50297">
    <property type="entry name" value="ANK_REP_REGION"/>
    <property type="match status" value="1"/>
</dbReference>
<keyword evidence="9" id="KW-1185">Reference proteome</keyword>
<evidence type="ECO:0000259" key="6">
    <source>
        <dbReference type="Pfam" id="PF18738"/>
    </source>
</evidence>
<dbReference type="InterPro" id="IPR002110">
    <property type="entry name" value="Ankyrin_rpt"/>
</dbReference>
<feature type="domain" description="Novel STAND NTPase 3" evidence="7">
    <location>
        <begin position="251"/>
        <end position="406"/>
    </location>
</feature>
<dbReference type="InterPro" id="IPR041249">
    <property type="entry name" value="HEPN_DZIP3"/>
</dbReference>
<dbReference type="InterPro" id="IPR049050">
    <property type="entry name" value="nSTAND3"/>
</dbReference>
<feature type="transmembrane region" description="Helical" evidence="5">
    <location>
        <begin position="985"/>
        <end position="1002"/>
    </location>
</feature>
<evidence type="ECO:0000259" key="7">
    <source>
        <dbReference type="Pfam" id="PF20720"/>
    </source>
</evidence>
<dbReference type="SMART" id="SM00248">
    <property type="entry name" value="ANK"/>
    <property type="match status" value="5"/>
</dbReference>
<dbReference type="PANTHER" id="PTHR24198">
    <property type="entry name" value="ANKYRIN REPEAT AND PROTEIN KINASE DOMAIN-CONTAINING PROTEIN"/>
    <property type="match status" value="1"/>
</dbReference>
<dbReference type="OrthoDB" id="6122878at2759"/>
<evidence type="ECO:0000256" key="2">
    <source>
        <dbReference type="ARBA" id="ARBA00023043"/>
    </source>
</evidence>
<protein>
    <recommendedName>
        <fullName evidence="10">DZIP3-like HEPN domain-containing protein</fullName>
    </recommendedName>
</protein>
<dbReference type="Gene3D" id="1.25.40.20">
    <property type="entry name" value="Ankyrin repeat-containing domain"/>
    <property type="match status" value="2"/>
</dbReference>
<dbReference type="Pfam" id="PF20720">
    <property type="entry name" value="nSTAND3"/>
    <property type="match status" value="1"/>
</dbReference>
<feature type="domain" description="DZIP3-like HEPN" evidence="6">
    <location>
        <begin position="52"/>
        <end position="191"/>
    </location>
</feature>
<keyword evidence="5" id="KW-1133">Transmembrane helix</keyword>
<keyword evidence="4" id="KW-0175">Coiled coil</keyword>
<dbReference type="Pfam" id="PF12796">
    <property type="entry name" value="Ank_2"/>
    <property type="match status" value="1"/>
</dbReference>
<evidence type="ECO:0000313" key="9">
    <source>
        <dbReference type="Proteomes" id="UP000683360"/>
    </source>
</evidence>
<dbReference type="Pfam" id="PF18738">
    <property type="entry name" value="HEPN_DZIP3"/>
    <property type="match status" value="1"/>
</dbReference>
<feature type="repeat" description="ANK" evidence="3">
    <location>
        <begin position="807"/>
        <end position="839"/>
    </location>
</feature>
<evidence type="ECO:0000256" key="1">
    <source>
        <dbReference type="ARBA" id="ARBA00022737"/>
    </source>
</evidence>
<evidence type="ECO:0000256" key="4">
    <source>
        <dbReference type="SAM" id="Coils"/>
    </source>
</evidence>
<sequence length="1065" mass="122376">MASISQLTEEEGNFTRFFLLNFKVSPAIARRFFDGVFPPTHLSQIINNSMSAILKLNKSKRINAAQLEILRGIPGTVWPSYLPPMTGTIPTSSKDFDLTMMICLLRNIGGLATPINGWDRLPPPNEILPGADLATLKWYRNQLAHTTVSSMDNNEFTLKWTQVDHALTSLNNGQRPQQVNEILNYDLDGEQAKLLAKEELKQLTKDYLDCEKEKEQIESDFTNYREENLPKNIKEVNAAFVERWITEDESFCETMGSELVYDKVKECSCIVVASNSGLGKTATIRHIALKFKLKGFEIVPVESPHDIIKYKTNKTQIFLIDDVLGKYDLSPTLLGEWEKINETLVNCFNTRLGSTKLLCTLRLQIALQKRFKNASTILNKVVINLEHESTALSKEEKQNILMKHLRRSNLENEIETKEIEIMCEANYAFPLLCKLVSNNDERFRERIIFFRQPLSLLKEELDKMSNDNKKLYCILILCLLFDGLLSRSMFDIDSTESDKKIYKIIKTCGLQSDISKKALEESAYSALGSYFTKDSYNFRFIHDALEETVGCHFCTLNPEEMFSDCNILFIRDRVRVQLNTNADENIVVLREDELNEDRLRPLYHRLLTELKSGRFSNLLMSQLFKNRNFVNIFGTHLKTSQRIFDEPFSEASSEWQRSIFQSIFQKQSKDEFKDNKDAINRVMEAKRKRSTIMHWIVAFGCYEFFRYAWSVMTPSKRKQILGRDYKSKPLSKSFFPLAVLGGSLNIVKELIDSGADVNCFSEFFETPLYIAVKSEAVKILFQEELSQNDDLVLRGKPTPKVSIADNNGLTAVHLAVINNNIEILSILLRNRVDVNVRDDFDRTPLHYTTSESAIELLLTHSFQSQCFATKLNANYFRVYEIPRISVFKTTCLNIIVHTAFRNFCRDFVNVPDSEVNTPLHSVITRCLLKQQSSDCIETLLENGANPCLFNDMGISALELIGSYSDTDEYTNNSAKYIQLLKKTHIVFAFFMFVFITFAICLLKSIPYILNKESQNASYCNELDTESDNIILLQLTRSRYCILLIIVPFLLFSSIMYESFELAIVL</sequence>
<organism evidence="8 9">
    <name type="scientific">Mytilus edulis</name>
    <name type="common">Blue mussel</name>
    <dbReference type="NCBI Taxonomy" id="6550"/>
    <lineage>
        <taxon>Eukaryota</taxon>
        <taxon>Metazoa</taxon>
        <taxon>Spiralia</taxon>
        <taxon>Lophotrochozoa</taxon>
        <taxon>Mollusca</taxon>
        <taxon>Bivalvia</taxon>
        <taxon>Autobranchia</taxon>
        <taxon>Pteriomorphia</taxon>
        <taxon>Mytilida</taxon>
        <taxon>Mytiloidea</taxon>
        <taxon>Mytilidae</taxon>
        <taxon>Mytilinae</taxon>
        <taxon>Mytilus</taxon>
    </lineage>
</organism>
<feature type="transmembrane region" description="Helical" evidence="5">
    <location>
        <begin position="1039"/>
        <end position="1056"/>
    </location>
</feature>
<proteinExistence type="predicted"/>
<dbReference type="EMBL" id="CAJPWZ010000311">
    <property type="protein sequence ID" value="CAG2190092.1"/>
    <property type="molecule type" value="Genomic_DNA"/>
</dbReference>
<evidence type="ECO:0000256" key="5">
    <source>
        <dbReference type="SAM" id="Phobius"/>
    </source>
</evidence>
<gene>
    <name evidence="8" type="ORF">MEDL_5391</name>
</gene>